<dbReference type="PANTHER" id="PTHR43335:SF8">
    <property type="entry name" value="ABC TRANSPORTER, ATP-BINDING PROTEIN"/>
    <property type="match status" value="1"/>
</dbReference>
<dbReference type="SMART" id="SM00382">
    <property type="entry name" value="AAA"/>
    <property type="match status" value="1"/>
</dbReference>
<evidence type="ECO:0000313" key="6">
    <source>
        <dbReference type="EMBL" id="MBA4601017.1"/>
    </source>
</evidence>
<evidence type="ECO:0000256" key="1">
    <source>
        <dbReference type="ARBA" id="ARBA00005417"/>
    </source>
</evidence>
<dbReference type="PANTHER" id="PTHR43335">
    <property type="entry name" value="ABC TRANSPORTER, ATP-BINDING PROTEIN"/>
    <property type="match status" value="1"/>
</dbReference>
<comment type="caution">
    <text evidence="6">The sequence shown here is derived from an EMBL/GenBank/DDBJ whole genome shotgun (WGS) entry which is preliminary data.</text>
</comment>
<dbReference type="Gene3D" id="3.40.50.300">
    <property type="entry name" value="P-loop containing nucleotide triphosphate hydrolases"/>
    <property type="match status" value="1"/>
</dbReference>
<dbReference type="EMBL" id="JACEOL010000003">
    <property type="protein sequence ID" value="MBA4601017.1"/>
    <property type="molecule type" value="Genomic_DNA"/>
</dbReference>
<evidence type="ECO:0000256" key="4">
    <source>
        <dbReference type="ARBA" id="ARBA00022840"/>
    </source>
</evidence>
<dbReference type="InterPro" id="IPR003593">
    <property type="entry name" value="AAA+_ATPase"/>
</dbReference>
<comment type="similarity">
    <text evidence="1">Belongs to the ABC transporter superfamily.</text>
</comment>
<dbReference type="InterPro" id="IPR017871">
    <property type="entry name" value="ABC_transporter-like_CS"/>
</dbReference>
<dbReference type="PROSITE" id="PS00211">
    <property type="entry name" value="ABC_TRANSPORTER_1"/>
    <property type="match status" value="1"/>
</dbReference>
<evidence type="ECO:0000259" key="5">
    <source>
        <dbReference type="PROSITE" id="PS50893"/>
    </source>
</evidence>
<dbReference type="RefSeq" id="WP_181737075.1">
    <property type="nucleotide sequence ID" value="NZ_JACEOL010000003.1"/>
</dbReference>
<feature type="domain" description="ABC transporter" evidence="5">
    <location>
        <begin position="5"/>
        <end position="234"/>
    </location>
</feature>
<keyword evidence="7" id="KW-1185">Reference proteome</keyword>
<name>A0A7W1XPP9_9BACL</name>
<evidence type="ECO:0000256" key="3">
    <source>
        <dbReference type="ARBA" id="ARBA00022741"/>
    </source>
</evidence>
<dbReference type="GO" id="GO:0016887">
    <property type="term" value="F:ATP hydrolysis activity"/>
    <property type="evidence" value="ECO:0007669"/>
    <property type="project" value="InterPro"/>
</dbReference>
<dbReference type="CDD" id="cd03268">
    <property type="entry name" value="ABC_BcrA_bacitracin_resist"/>
    <property type="match status" value="1"/>
</dbReference>
<dbReference type="Pfam" id="PF00005">
    <property type="entry name" value="ABC_tran"/>
    <property type="match status" value="1"/>
</dbReference>
<organism evidence="6 7">
    <name type="scientific">Thermoactinomyces mirandus</name>
    <dbReference type="NCBI Taxonomy" id="2756294"/>
    <lineage>
        <taxon>Bacteria</taxon>
        <taxon>Bacillati</taxon>
        <taxon>Bacillota</taxon>
        <taxon>Bacilli</taxon>
        <taxon>Bacillales</taxon>
        <taxon>Thermoactinomycetaceae</taxon>
        <taxon>Thermoactinomyces</taxon>
    </lineage>
</organism>
<protein>
    <submittedName>
        <fullName evidence="6">ABC transporter ATP-binding protein</fullName>
    </submittedName>
</protein>
<dbReference type="GO" id="GO:0005524">
    <property type="term" value="F:ATP binding"/>
    <property type="evidence" value="ECO:0007669"/>
    <property type="project" value="UniProtKB-KW"/>
</dbReference>
<keyword evidence="2" id="KW-0813">Transport</keyword>
<gene>
    <name evidence="6" type="ORF">H2C83_01480</name>
</gene>
<dbReference type="InterPro" id="IPR003439">
    <property type="entry name" value="ABC_transporter-like_ATP-bd"/>
</dbReference>
<dbReference type="AlphaFoldDB" id="A0A7W1XPP9"/>
<keyword evidence="4 6" id="KW-0067">ATP-binding</keyword>
<dbReference type="PROSITE" id="PS50893">
    <property type="entry name" value="ABC_TRANSPORTER_2"/>
    <property type="match status" value="1"/>
</dbReference>
<sequence>MSYLLRTYNLTKSYGDTKVVNMVNMNIRKGEIYGFLGQNGAGKTTTMRMLLGLIKPSSGEIEMFGEKVKTTSYQRPFKRIGSIIETPGFYPNLTGEENLEIHRRMMGVPDKKAIYRALEEVGLSRARNKKVKAYSLGMKQRLGIARAILHEPELLLLDEPTNGLDPIGIKEVRKKILELAHFKNITVLISSHILSEVEQLADKIGIIHQGKLLKELDSETIRKMNRRYLEIRVNNENKAAVLLEKKLNIPDFQVVEPGVIRIYGEIEDATMISRLFIEQNVDIYEMNVSKDTLEDFFVKLTG</sequence>
<dbReference type="SUPFAM" id="SSF52540">
    <property type="entry name" value="P-loop containing nucleoside triphosphate hydrolases"/>
    <property type="match status" value="1"/>
</dbReference>
<evidence type="ECO:0000313" key="7">
    <source>
        <dbReference type="Proteomes" id="UP000538292"/>
    </source>
</evidence>
<dbReference type="Proteomes" id="UP000538292">
    <property type="component" value="Unassembled WGS sequence"/>
</dbReference>
<keyword evidence="3" id="KW-0547">Nucleotide-binding</keyword>
<accession>A0A7W1XPP9</accession>
<reference evidence="6 7" key="1">
    <citation type="submission" date="2020-07" db="EMBL/GenBank/DDBJ databases">
        <title>Thermoactinomyces phylogeny.</title>
        <authorList>
            <person name="Dunlap C."/>
        </authorList>
    </citation>
    <scope>NUCLEOTIDE SEQUENCE [LARGE SCALE GENOMIC DNA]</scope>
    <source>
        <strain evidence="6 7">AMNI-1</strain>
    </source>
</reference>
<proteinExistence type="inferred from homology"/>
<dbReference type="InterPro" id="IPR027417">
    <property type="entry name" value="P-loop_NTPase"/>
</dbReference>
<evidence type="ECO:0000256" key="2">
    <source>
        <dbReference type="ARBA" id="ARBA00022448"/>
    </source>
</evidence>